<dbReference type="CDD" id="cd00090">
    <property type="entry name" value="HTH_ARSR"/>
    <property type="match status" value="1"/>
</dbReference>
<dbReference type="SUPFAM" id="SSF46785">
    <property type="entry name" value="Winged helix' DNA-binding domain"/>
    <property type="match status" value="1"/>
</dbReference>
<feature type="domain" description="HTH marR-type" evidence="2">
    <location>
        <begin position="6"/>
        <end position="143"/>
    </location>
</feature>
<name>A0A2Z4PTG2_9GAMM</name>
<dbReference type="InterPro" id="IPR036388">
    <property type="entry name" value="WH-like_DNA-bd_sf"/>
</dbReference>
<dbReference type="EMBL" id="CP016181">
    <property type="protein sequence ID" value="AWY00862.1"/>
    <property type="molecule type" value="Genomic_DNA"/>
</dbReference>
<dbReference type="Pfam" id="PF00583">
    <property type="entry name" value="Acetyltransf_1"/>
    <property type="match status" value="1"/>
</dbReference>
<organism evidence="4 5">
    <name type="scientific">Marinomonas primoryensis</name>
    <dbReference type="NCBI Taxonomy" id="178399"/>
    <lineage>
        <taxon>Bacteria</taxon>
        <taxon>Pseudomonadati</taxon>
        <taxon>Pseudomonadota</taxon>
        <taxon>Gammaproteobacteria</taxon>
        <taxon>Oceanospirillales</taxon>
        <taxon>Oceanospirillaceae</taxon>
        <taxon>Marinomonas</taxon>
    </lineage>
</organism>
<dbReference type="OrthoDB" id="1431064at2"/>
<dbReference type="RefSeq" id="WP_112138870.1">
    <property type="nucleotide sequence ID" value="NZ_CP016181.1"/>
</dbReference>
<dbReference type="Gene3D" id="1.10.10.10">
    <property type="entry name" value="Winged helix-like DNA-binding domain superfamily/Winged helix DNA-binding domain"/>
    <property type="match status" value="1"/>
</dbReference>
<dbReference type="PANTHER" id="PTHR13947">
    <property type="entry name" value="GNAT FAMILY N-ACETYLTRANSFERASE"/>
    <property type="match status" value="1"/>
</dbReference>
<feature type="domain" description="N-acetyltransferase" evidence="3">
    <location>
        <begin position="157"/>
        <end position="318"/>
    </location>
</feature>
<evidence type="ECO:0000259" key="3">
    <source>
        <dbReference type="PROSITE" id="PS51186"/>
    </source>
</evidence>
<reference evidence="4 5" key="1">
    <citation type="submission" date="2016-06" db="EMBL/GenBank/DDBJ databases">
        <title>The sequenced genome of the ice-adhering bacterium Marinomonas primoryensis, from Antarctica.</title>
        <authorList>
            <person name="Graham L."/>
            <person name="Vance T.D.R."/>
            <person name="Davies P.L."/>
        </authorList>
    </citation>
    <scope>NUCLEOTIDE SEQUENCE [LARGE SCALE GENOMIC DNA]</scope>
    <source>
        <strain evidence="4 5">AceL</strain>
    </source>
</reference>
<dbReference type="InterPro" id="IPR000182">
    <property type="entry name" value="GNAT_dom"/>
</dbReference>
<dbReference type="InterPro" id="IPR016181">
    <property type="entry name" value="Acyl_CoA_acyltransferase"/>
</dbReference>
<dbReference type="Pfam" id="PF12802">
    <property type="entry name" value="MarR_2"/>
    <property type="match status" value="1"/>
</dbReference>
<gene>
    <name evidence="4" type="ORF">A8139_13400</name>
</gene>
<accession>A0A2Z4PTG2</accession>
<dbReference type="CDD" id="cd04301">
    <property type="entry name" value="NAT_SF"/>
    <property type="match status" value="1"/>
</dbReference>
<dbReference type="InterPro" id="IPR000835">
    <property type="entry name" value="HTH_MarR-typ"/>
</dbReference>
<dbReference type="AlphaFoldDB" id="A0A2Z4PTG2"/>
<evidence type="ECO:0000259" key="2">
    <source>
        <dbReference type="PROSITE" id="PS50995"/>
    </source>
</evidence>
<dbReference type="PROSITE" id="PS50995">
    <property type="entry name" value="HTH_MARR_2"/>
    <property type="match status" value="1"/>
</dbReference>
<dbReference type="InterPro" id="IPR036390">
    <property type="entry name" value="WH_DNA-bd_sf"/>
</dbReference>
<keyword evidence="1 4" id="KW-0808">Transferase</keyword>
<evidence type="ECO:0000313" key="4">
    <source>
        <dbReference type="EMBL" id="AWY00862.1"/>
    </source>
</evidence>
<proteinExistence type="predicted"/>
<sequence length="321" mass="36114">MEQFGVLTLGSRLKRLSDYLFAQVQEVYVQCEIPISATYFPILKLLQTAGGLSVVEIAEQLHLSHPAVSKQTTKMIKAKLLEKTVDERDQRRSSLRISANGEDVMFRVEPILIELKILIEEAAAFSSRDFMESLAQLEAQTMDGRLADKVLDRLHCIHIESFKSSHQDDFYALNMAWLKAHFPTQITEYDHLVLLNPQTHVLEKGGNVWVATRRANKKGGKDRVLGAVVLMVNGNGSVAEIQKLSVVEHCRRKGIADALLSHVIDFAMSKGITTLSLETASNLNAAKSLYRKHGFVEKTPHKPSIYERTDIYMEKQLKDAL</sequence>
<protein>
    <submittedName>
        <fullName evidence="4">GCN5 family acetyltransferase</fullName>
    </submittedName>
</protein>
<dbReference type="PROSITE" id="PS51186">
    <property type="entry name" value="GNAT"/>
    <property type="match status" value="1"/>
</dbReference>
<dbReference type="SUPFAM" id="SSF55729">
    <property type="entry name" value="Acyl-CoA N-acyltransferases (Nat)"/>
    <property type="match status" value="1"/>
</dbReference>
<dbReference type="Gene3D" id="3.40.630.30">
    <property type="match status" value="1"/>
</dbReference>
<dbReference type="GO" id="GO:0008080">
    <property type="term" value="F:N-acetyltransferase activity"/>
    <property type="evidence" value="ECO:0007669"/>
    <property type="project" value="InterPro"/>
</dbReference>
<dbReference type="PANTHER" id="PTHR13947:SF37">
    <property type="entry name" value="LD18367P"/>
    <property type="match status" value="1"/>
</dbReference>
<dbReference type="GO" id="GO:0003700">
    <property type="term" value="F:DNA-binding transcription factor activity"/>
    <property type="evidence" value="ECO:0007669"/>
    <property type="project" value="InterPro"/>
</dbReference>
<dbReference type="Proteomes" id="UP000249898">
    <property type="component" value="Chromosome"/>
</dbReference>
<dbReference type="SMART" id="SM00347">
    <property type="entry name" value="HTH_MARR"/>
    <property type="match status" value="1"/>
</dbReference>
<dbReference type="InterPro" id="IPR050769">
    <property type="entry name" value="NAT_camello-type"/>
</dbReference>
<evidence type="ECO:0000313" key="5">
    <source>
        <dbReference type="Proteomes" id="UP000249898"/>
    </source>
</evidence>
<dbReference type="InterPro" id="IPR011991">
    <property type="entry name" value="ArsR-like_HTH"/>
</dbReference>
<evidence type="ECO:0000256" key="1">
    <source>
        <dbReference type="ARBA" id="ARBA00022679"/>
    </source>
</evidence>